<comment type="caution">
    <text evidence="1">The sequence shown here is derived from an EMBL/GenBank/DDBJ whole genome shotgun (WGS) entry which is preliminary data.</text>
</comment>
<organism evidence="1">
    <name type="scientific">marine sediment metagenome</name>
    <dbReference type="NCBI Taxonomy" id="412755"/>
    <lineage>
        <taxon>unclassified sequences</taxon>
        <taxon>metagenomes</taxon>
        <taxon>ecological metagenomes</taxon>
    </lineage>
</organism>
<protein>
    <submittedName>
        <fullName evidence="1">Uncharacterized protein</fullName>
    </submittedName>
</protein>
<evidence type="ECO:0000313" key="1">
    <source>
        <dbReference type="EMBL" id="KKN66605.1"/>
    </source>
</evidence>
<reference evidence="1" key="1">
    <citation type="journal article" date="2015" name="Nature">
        <title>Complex archaea that bridge the gap between prokaryotes and eukaryotes.</title>
        <authorList>
            <person name="Spang A."/>
            <person name="Saw J.H."/>
            <person name="Jorgensen S.L."/>
            <person name="Zaremba-Niedzwiedzka K."/>
            <person name="Martijn J."/>
            <person name="Lind A.E."/>
            <person name="van Eijk R."/>
            <person name="Schleper C."/>
            <person name="Guy L."/>
            <person name="Ettema T.J."/>
        </authorList>
    </citation>
    <scope>NUCLEOTIDE SEQUENCE</scope>
</reference>
<accession>A0A0F9SCK7</accession>
<dbReference type="AlphaFoldDB" id="A0A0F9SCK7"/>
<dbReference type="EMBL" id="LAZR01000495">
    <property type="protein sequence ID" value="KKN66605.1"/>
    <property type="molecule type" value="Genomic_DNA"/>
</dbReference>
<proteinExistence type="predicted"/>
<sequence length="88" mass="10345">MDTVEELKKHVEVLEKFLKEEKAWRNKMNKVLSWEKERNKVECDALRQLLTNKMTMVENLTGSLELIQNELLALQSSHGQLKEKYGEA</sequence>
<name>A0A0F9SCK7_9ZZZZ</name>
<gene>
    <name evidence="1" type="ORF">LCGC14_0469400</name>
</gene>